<proteinExistence type="predicted"/>
<dbReference type="InterPro" id="IPR002104">
    <property type="entry name" value="Integrase_catalytic"/>
</dbReference>
<dbReference type="InterPro" id="IPR011010">
    <property type="entry name" value="DNA_brk_join_enz"/>
</dbReference>
<evidence type="ECO:0000256" key="1">
    <source>
        <dbReference type="ARBA" id="ARBA00023172"/>
    </source>
</evidence>
<keyword evidence="2" id="KW-0472">Membrane</keyword>
<reference evidence="4" key="1">
    <citation type="submission" date="2019-03" db="EMBL/GenBank/DDBJ databases">
        <title>Whole genome analysis of nitrate-reducing bacteria Marinobacter hydrocarbonoclasticus YB03.</title>
        <authorList>
            <person name="Azam A.H."/>
            <person name="Yuk S.R."/>
            <person name="Kamarisima K."/>
            <person name="Miyanaga K."/>
            <person name="Tanji Y."/>
        </authorList>
    </citation>
    <scope>NUCLEOTIDE SEQUENCE</scope>
    <source>
        <strain evidence="4">YB03</strain>
    </source>
</reference>
<feature type="transmembrane region" description="Helical" evidence="2">
    <location>
        <begin position="46"/>
        <end position="68"/>
    </location>
</feature>
<dbReference type="InterPro" id="IPR013762">
    <property type="entry name" value="Integrase-like_cat_sf"/>
</dbReference>
<dbReference type="GO" id="GO:0006310">
    <property type="term" value="P:DNA recombination"/>
    <property type="evidence" value="ECO:0007669"/>
    <property type="project" value="UniProtKB-KW"/>
</dbReference>
<dbReference type="EMBL" id="AP019537">
    <property type="protein sequence ID" value="BBJ03020.1"/>
    <property type="molecule type" value="Genomic_DNA"/>
</dbReference>
<dbReference type="AlphaFoldDB" id="A0A455W2B0"/>
<evidence type="ECO:0000259" key="3">
    <source>
        <dbReference type="PROSITE" id="PS51898"/>
    </source>
</evidence>
<feature type="domain" description="Tyr recombinase" evidence="3">
    <location>
        <begin position="1"/>
        <end position="59"/>
    </location>
</feature>
<keyword evidence="2" id="KW-0812">Transmembrane</keyword>
<dbReference type="GO" id="GO:0015074">
    <property type="term" value="P:DNA integration"/>
    <property type="evidence" value="ECO:0007669"/>
    <property type="project" value="InterPro"/>
</dbReference>
<sequence>MWILDPQQLTHILRHTFASHYMMNGGDILTLQRILGHSDITMTMRYAHLITFSLPCVCLWLAVWACIVDWF</sequence>
<dbReference type="PROSITE" id="PS51898">
    <property type="entry name" value="TYR_RECOMBINASE"/>
    <property type="match status" value="1"/>
</dbReference>
<dbReference type="Pfam" id="PF00589">
    <property type="entry name" value="Phage_integrase"/>
    <property type="match status" value="1"/>
</dbReference>
<evidence type="ECO:0000256" key="2">
    <source>
        <dbReference type="SAM" id="Phobius"/>
    </source>
</evidence>
<evidence type="ECO:0000313" key="4">
    <source>
        <dbReference type="EMBL" id="BBJ03020.1"/>
    </source>
</evidence>
<protein>
    <recommendedName>
        <fullName evidence="3">Tyr recombinase domain-containing protein</fullName>
    </recommendedName>
</protein>
<dbReference type="SUPFAM" id="SSF56349">
    <property type="entry name" value="DNA breaking-rejoining enzymes"/>
    <property type="match status" value="1"/>
</dbReference>
<keyword evidence="2" id="KW-1133">Transmembrane helix</keyword>
<gene>
    <name evidence="4" type="ORF">YBY_08680</name>
</gene>
<accession>A0A455W2B0</accession>
<dbReference type="Gene3D" id="1.10.443.10">
    <property type="entry name" value="Intergrase catalytic core"/>
    <property type="match status" value="1"/>
</dbReference>
<name>A0A455W2B0_MARNT</name>
<organism evidence="4">
    <name type="scientific">Marinobacter nauticus</name>
    <name type="common">Marinobacter hydrocarbonoclasticus</name>
    <name type="synonym">Marinobacter aquaeolei</name>
    <dbReference type="NCBI Taxonomy" id="2743"/>
    <lineage>
        <taxon>Bacteria</taxon>
        <taxon>Pseudomonadati</taxon>
        <taxon>Pseudomonadota</taxon>
        <taxon>Gammaproteobacteria</taxon>
        <taxon>Pseudomonadales</taxon>
        <taxon>Marinobacteraceae</taxon>
        <taxon>Marinobacter</taxon>
    </lineage>
</organism>
<dbReference type="GO" id="GO:0003677">
    <property type="term" value="F:DNA binding"/>
    <property type="evidence" value="ECO:0007669"/>
    <property type="project" value="InterPro"/>
</dbReference>
<keyword evidence="1" id="KW-0233">DNA recombination</keyword>